<evidence type="ECO:0000313" key="8">
    <source>
        <dbReference type="EMBL" id="KAE9400112.1"/>
    </source>
</evidence>
<dbReference type="SUPFAM" id="SSF51197">
    <property type="entry name" value="Clavaminate synthase-like"/>
    <property type="match status" value="1"/>
</dbReference>
<dbReference type="GO" id="GO:0046872">
    <property type="term" value="F:metal ion binding"/>
    <property type="evidence" value="ECO:0007669"/>
    <property type="project" value="UniProtKB-KW"/>
</dbReference>
<dbReference type="Pfam" id="PF14226">
    <property type="entry name" value="DIOX_N"/>
    <property type="match status" value="1"/>
</dbReference>
<keyword evidence="9" id="KW-1185">Reference proteome</keyword>
<evidence type="ECO:0000313" key="9">
    <source>
        <dbReference type="Proteomes" id="UP000799118"/>
    </source>
</evidence>
<dbReference type="InterPro" id="IPR044861">
    <property type="entry name" value="IPNS-like_FE2OG_OXY"/>
</dbReference>
<gene>
    <name evidence="8" type="ORF">BT96DRAFT_819633</name>
</gene>
<dbReference type="Gene3D" id="2.60.120.330">
    <property type="entry name" value="B-lactam Antibiotic, Isopenicillin N Synthase, Chain"/>
    <property type="match status" value="1"/>
</dbReference>
<comment type="similarity">
    <text evidence="1">Belongs to the iron/ascorbate-dependent oxidoreductase family.</text>
</comment>
<dbReference type="GO" id="GO:0016491">
    <property type="term" value="F:oxidoreductase activity"/>
    <property type="evidence" value="ECO:0007669"/>
    <property type="project" value="UniProtKB-KW"/>
</dbReference>
<evidence type="ECO:0000259" key="7">
    <source>
        <dbReference type="Pfam" id="PF14226"/>
    </source>
</evidence>
<dbReference type="PANTHER" id="PTHR10209:SF867">
    <property type="entry name" value="2-OXOGLUTARATE (2OG) AND FE(II)-DEPENDENT OXYGENASE SUPERFAMILY PROTEIN"/>
    <property type="match status" value="1"/>
</dbReference>
<keyword evidence="4" id="KW-0408">Iron</keyword>
<proteinExistence type="inferred from homology"/>
<feature type="domain" description="Non-haem dioxygenase N-terminal" evidence="7">
    <location>
        <begin position="59"/>
        <end position="161"/>
    </location>
</feature>
<name>A0A6A4HME1_9AGAR</name>
<keyword evidence="2" id="KW-0479">Metal-binding</keyword>
<reference evidence="8" key="1">
    <citation type="journal article" date="2019" name="Environ. Microbiol.">
        <title>Fungal ecological strategies reflected in gene transcription - a case study of two litter decomposers.</title>
        <authorList>
            <person name="Barbi F."/>
            <person name="Kohler A."/>
            <person name="Barry K."/>
            <person name="Baskaran P."/>
            <person name="Daum C."/>
            <person name="Fauchery L."/>
            <person name="Ihrmark K."/>
            <person name="Kuo A."/>
            <person name="LaButti K."/>
            <person name="Lipzen A."/>
            <person name="Morin E."/>
            <person name="Grigoriev I.V."/>
            <person name="Henrissat B."/>
            <person name="Lindahl B."/>
            <person name="Martin F."/>
        </authorList>
    </citation>
    <scope>NUCLEOTIDE SEQUENCE</scope>
    <source>
        <strain evidence="8">JB14</strain>
    </source>
</reference>
<dbReference type="InterPro" id="IPR027443">
    <property type="entry name" value="IPNS-like_sf"/>
</dbReference>
<dbReference type="Pfam" id="PF03171">
    <property type="entry name" value="2OG-FeII_Oxy"/>
    <property type="match status" value="1"/>
</dbReference>
<evidence type="ECO:0000256" key="5">
    <source>
        <dbReference type="SAM" id="MobiDB-lite"/>
    </source>
</evidence>
<feature type="region of interest" description="Disordered" evidence="5">
    <location>
        <begin position="339"/>
        <end position="385"/>
    </location>
</feature>
<dbReference type="PRINTS" id="PR00682">
    <property type="entry name" value="IPNSYNTHASE"/>
</dbReference>
<protein>
    <submittedName>
        <fullName evidence="8">Clavaminate synthase-like protein</fullName>
    </submittedName>
</protein>
<dbReference type="AlphaFoldDB" id="A0A6A4HME1"/>
<evidence type="ECO:0000256" key="2">
    <source>
        <dbReference type="ARBA" id="ARBA00022723"/>
    </source>
</evidence>
<organism evidence="8 9">
    <name type="scientific">Gymnopus androsaceus JB14</name>
    <dbReference type="NCBI Taxonomy" id="1447944"/>
    <lineage>
        <taxon>Eukaryota</taxon>
        <taxon>Fungi</taxon>
        <taxon>Dikarya</taxon>
        <taxon>Basidiomycota</taxon>
        <taxon>Agaricomycotina</taxon>
        <taxon>Agaricomycetes</taxon>
        <taxon>Agaricomycetidae</taxon>
        <taxon>Agaricales</taxon>
        <taxon>Marasmiineae</taxon>
        <taxon>Omphalotaceae</taxon>
        <taxon>Gymnopus</taxon>
    </lineage>
</organism>
<feature type="domain" description="Isopenicillin N synthase-like Fe(2+) 2OG dioxygenase" evidence="6">
    <location>
        <begin position="236"/>
        <end position="316"/>
    </location>
</feature>
<evidence type="ECO:0000259" key="6">
    <source>
        <dbReference type="Pfam" id="PF03171"/>
    </source>
</evidence>
<accession>A0A6A4HME1</accession>
<dbReference type="EMBL" id="ML769460">
    <property type="protein sequence ID" value="KAE9400112.1"/>
    <property type="molecule type" value="Genomic_DNA"/>
</dbReference>
<dbReference type="OrthoDB" id="406156at2759"/>
<dbReference type="Proteomes" id="UP000799118">
    <property type="component" value="Unassembled WGS sequence"/>
</dbReference>
<evidence type="ECO:0000256" key="1">
    <source>
        <dbReference type="ARBA" id="ARBA00008056"/>
    </source>
</evidence>
<keyword evidence="3" id="KW-0560">Oxidoreductase</keyword>
<evidence type="ECO:0000256" key="3">
    <source>
        <dbReference type="ARBA" id="ARBA00023002"/>
    </source>
</evidence>
<dbReference type="InterPro" id="IPR026992">
    <property type="entry name" value="DIOX_N"/>
</dbReference>
<dbReference type="PANTHER" id="PTHR10209">
    <property type="entry name" value="OXIDOREDUCTASE, 2OG-FE II OXYGENASE FAMILY PROTEIN"/>
    <property type="match status" value="1"/>
</dbReference>
<sequence length="385" mass="43586">MSSTISTPFPFLRRFFSPLARLRLVGKSPFKRSSTARELAEYLPPPATTEQLEWADLAIIDLSKANTPEGRKTLAEEVVQAMNTQGFFYVINHGYTIETSGRMFSIASTTFDDVDSEEKKTYMGKSPSVYEGYKPRQTWQIEQGVTDQIEQYNINHAVRNRAHPNALRPHLDEIDEFAKQNHTHILFTILRLLAIGMELSEDTFVDMHRFEAAGESSGRSAPTYPRSVEEEQQTNNVWLKGHTDIGSITILWSQPISGLQILSRDGVWRYIKHIENALVNCTNSISLGDVMQLLSGNFYKPTIHRVIQPPKDQERIERLGVFYFAMAADDVKLASVRTGAASESEKASAPTMSDWRKERTERYGTGSMKPSSKEEKVEEEVILGE</sequence>
<evidence type="ECO:0000256" key="4">
    <source>
        <dbReference type="ARBA" id="ARBA00023004"/>
    </source>
</evidence>